<dbReference type="SUPFAM" id="SSF54001">
    <property type="entry name" value="Cysteine proteinases"/>
    <property type="match status" value="1"/>
</dbReference>
<dbReference type="InterPro" id="IPR010846">
    <property type="entry name" value="AmiA-like"/>
</dbReference>
<protein>
    <submittedName>
        <fullName evidence="2">DUF1460 domain-containing protein</fullName>
    </submittedName>
</protein>
<feature type="signal peptide" evidence="1">
    <location>
        <begin position="1"/>
        <end position="18"/>
    </location>
</feature>
<dbReference type="RefSeq" id="WP_138086191.1">
    <property type="nucleotide sequence ID" value="NZ_VAUV01000007.1"/>
</dbReference>
<dbReference type="Pfam" id="PF07313">
    <property type="entry name" value="AmiA-like"/>
    <property type="match status" value="1"/>
</dbReference>
<dbReference type="InterPro" id="IPR038765">
    <property type="entry name" value="Papain-like_cys_pep_sf"/>
</dbReference>
<dbReference type="Gene3D" id="1.10.3670.10">
    <property type="entry name" value="Putative xylanase like domain"/>
    <property type="match status" value="1"/>
</dbReference>
<accession>A0A5R8KEL0</accession>
<dbReference type="EMBL" id="VAUV01000007">
    <property type="protein sequence ID" value="TLD70720.1"/>
    <property type="molecule type" value="Genomic_DNA"/>
</dbReference>
<evidence type="ECO:0000313" key="2">
    <source>
        <dbReference type="EMBL" id="TLD70720.1"/>
    </source>
</evidence>
<evidence type="ECO:0000313" key="3">
    <source>
        <dbReference type="Proteomes" id="UP000306196"/>
    </source>
</evidence>
<comment type="caution">
    <text evidence="2">The sequence shown here is derived from an EMBL/GenBank/DDBJ whole genome shotgun (WGS) entry which is preliminary data.</text>
</comment>
<keyword evidence="3" id="KW-1185">Reference proteome</keyword>
<dbReference type="Proteomes" id="UP000306196">
    <property type="component" value="Unassembled WGS sequence"/>
</dbReference>
<gene>
    <name evidence="2" type="ORF">FEM03_10435</name>
</gene>
<reference evidence="2 3" key="1">
    <citation type="submission" date="2019-05" db="EMBL/GenBank/DDBJ databases">
        <title>Verrucobacter flavum gen. nov., sp. nov. a new member of the family Verrucomicrobiaceae.</title>
        <authorList>
            <person name="Szuroczki S."/>
            <person name="Abbaszade G."/>
            <person name="Szabo A."/>
            <person name="Felfoldi T."/>
            <person name="Schumann P."/>
            <person name="Boka K."/>
            <person name="Keki Z."/>
            <person name="Toumi M."/>
            <person name="Toth E."/>
        </authorList>
    </citation>
    <scope>NUCLEOTIDE SEQUENCE [LARGE SCALE GENOMIC DNA]</scope>
    <source>
        <strain evidence="2 3">MG-N-17</strain>
    </source>
</reference>
<evidence type="ECO:0000256" key="1">
    <source>
        <dbReference type="SAM" id="SignalP"/>
    </source>
</evidence>
<organism evidence="2 3">
    <name type="scientific">Phragmitibacter flavus</name>
    <dbReference type="NCBI Taxonomy" id="2576071"/>
    <lineage>
        <taxon>Bacteria</taxon>
        <taxon>Pseudomonadati</taxon>
        <taxon>Verrucomicrobiota</taxon>
        <taxon>Verrucomicrobiia</taxon>
        <taxon>Verrucomicrobiales</taxon>
        <taxon>Verrucomicrobiaceae</taxon>
        <taxon>Phragmitibacter</taxon>
    </lineage>
</organism>
<name>A0A5R8KEL0_9BACT</name>
<sequence length="312" mass="35200">MPRLILLTFLFLAPLAPAAEHLPQSLTFPNKTAFNKIVATAQQQNWRALPMGERVAKFGLAMRGTPYVGYTLEIHDHTESASANFSGLDCWTFFEIALGLARMIEVPKPTYTPSDLLAEIEWTRYRGGVCNGNYLDRIHYLAEWYYDNEARGNVVKVTTKVGPTVSLVGRKCQEMTVLWKGYRYLRKNPSLLPQMAKIEARESALPFRYIHKSKVAAIEKNIQPGDIIGIVTKHTGGHCSHVGLAYRGSDGVMRLMHASRNYKKVVIDKSISGYLHEFNSHIGIIVARPLPRSQTIREKPTYLANLQRLTTK</sequence>
<dbReference type="AlphaFoldDB" id="A0A5R8KEL0"/>
<keyword evidence="1" id="KW-0732">Signal</keyword>
<proteinExistence type="predicted"/>
<dbReference type="Gene3D" id="2.30.260.10">
    <property type="entry name" value="putative xylanase like domain"/>
    <property type="match status" value="1"/>
</dbReference>
<dbReference type="OrthoDB" id="188690at2"/>
<feature type="chain" id="PRO_5024464227" evidence="1">
    <location>
        <begin position="19"/>
        <end position="312"/>
    </location>
</feature>